<evidence type="ECO:0000313" key="4">
    <source>
        <dbReference type="Proteomes" id="UP001156690"/>
    </source>
</evidence>
<evidence type="ECO:0000259" key="2">
    <source>
        <dbReference type="Pfam" id="PF16537"/>
    </source>
</evidence>
<dbReference type="Pfam" id="PF16537">
    <property type="entry name" value="T2SSB"/>
    <property type="match status" value="1"/>
</dbReference>
<keyword evidence="4" id="KW-1185">Reference proteome</keyword>
<accession>A0AAV5NTL8</accession>
<dbReference type="Proteomes" id="UP001156690">
    <property type="component" value="Unassembled WGS sequence"/>
</dbReference>
<feature type="region of interest" description="Disordered" evidence="1">
    <location>
        <begin position="84"/>
        <end position="122"/>
    </location>
</feature>
<dbReference type="AlphaFoldDB" id="A0AAV5NTL8"/>
<protein>
    <submittedName>
        <fullName evidence="3">General secretion pathway protein GspB</fullName>
    </submittedName>
</protein>
<feature type="compositionally biased region" description="Polar residues" evidence="1">
    <location>
        <begin position="84"/>
        <end position="106"/>
    </location>
</feature>
<dbReference type="EMBL" id="BSNX01000039">
    <property type="protein sequence ID" value="GLQ73843.1"/>
    <property type="molecule type" value="Genomic_DNA"/>
</dbReference>
<dbReference type="RefSeq" id="WP_185829760.1">
    <property type="nucleotide sequence ID" value="NZ_AP025144.1"/>
</dbReference>
<name>A0AAV5NTL8_9VIBR</name>
<reference evidence="4" key="1">
    <citation type="journal article" date="2019" name="Int. J. Syst. Evol. Microbiol.">
        <title>The Global Catalogue of Microorganisms (GCM) 10K type strain sequencing project: providing services to taxonomists for standard genome sequencing and annotation.</title>
        <authorList>
            <consortium name="The Broad Institute Genomics Platform"/>
            <consortium name="The Broad Institute Genome Sequencing Center for Infectious Disease"/>
            <person name="Wu L."/>
            <person name="Ma J."/>
        </authorList>
    </citation>
    <scope>NUCLEOTIDE SEQUENCE [LARGE SCALE GENOMIC DNA]</scope>
    <source>
        <strain evidence="4">NBRC 15640</strain>
    </source>
</reference>
<proteinExistence type="predicted"/>
<organism evidence="3 4">
    <name type="scientific">Vibrio penaeicida</name>
    <dbReference type="NCBI Taxonomy" id="104609"/>
    <lineage>
        <taxon>Bacteria</taxon>
        <taxon>Pseudomonadati</taxon>
        <taxon>Pseudomonadota</taxon>
        <taxon>Gammaproteobacteria</taxon>
        <taxon>Vibrionales</taxon>
        <taxon>Vibrionaceae</taxon>
        <taxon>Vibrio</taxon>
    </lineage>
</organism>
<sequence length="237" mass="26619">MSYLNTPSTGSSLFKTMVFVIPAVLVSSWHYLNYQPDSAPIIQVETVKTQLAKVMDYPEAKPLKDMPTVDGSPTEVLYDSTTENARVLSSQTQETSQTGLRSQTDQKLTEKKPTEKKKETLDNLDLSSLSPELALAVQSAIDDTAYPDSSRYNDEPVEATPLVGNERRFQGKLPALNLQTHMYASNKDRRWVKVNGKELKEGDWVDDKVMIDSITPRTVVVEFAGQKIELPALHEWR</sequence>
<feature type="compositionally biased region" description="Basic and acidic residues" evidence="1">
    <location>
        <begin position="107"/>
        <end position="121"/>
    </location>
</feature>
<dbReference type="InterPro" id="IPR032389">
    <property type="entry name" value="GspB_C"/>
</dbReference>
<dbReference type="GO" id="GO:0015627">
    <property type="term" value="C:type II protein secretion system complex"/>
    <property type="evidence" value="ECO:0007669"/>
    <property type="project" value="InterPro"/>
</dbReference>
<comment type="caution">
    <text evidence="3">The sequence shown here is derived from an EMBL/GenBank/DDBJ whole genome shotgun (WGS) entry which is preliminary data.</text>
</comment>
<evidence type="ECO:0000313" key="3">
    <source>
        <dbReference type="EMBL" id="GLQ73843.1"/>
    </source>
</evidence>
<evidence type="ECO:0000256" key="1">
    <source>
        <dbReference type="SAM" id="MobiDB-lite"/>
    </source>
</evidence>
<gene>
    <name evidence="3" type="ORF">GCM10007932_32030</name>
</gene>
<feature type="domain" description="Type II secretion system protein GspB C-terminal" evidence="2">
    <location>
        <begin position="173"/>
        <end position="232"/>
    </location>
</feature>